<dbReference type="Pfam" id="PF00296">
    <property type="entry name" value="Bac_luciferase"/>
    <property type="match status" value="1"/>
</dbReference>
<evidence type="ECO:0000256" key="1">
    <source>
        <dbReference type="ARBA" id="ARBA00007789"/>
    </source>
</evidence>
<dbReference type="PANTHER" id="PTHR30137:SF6">
    <property type="entry name" value="LUCIFERASE-LIKE MONOOXYGENASE"/>
    <property type="match status" value="1"/>
</dbReference>
<evidence type="ECO:0000313" key="3">
    <source>
        <dbReference type="EMBL" id="GGP44135.1"/>
    </source>
</evidence>
<feature type="domain" description="Luciferase-like" evidence="2">
    <location>
        <begin position="21"/>
        <end position="307"/>
    </location>
</feature>
<dbReference type="GO" id="GO:0005829">
    <property type="term" value="C:cytosol"/>
    <property type="evidence" value="ECO:0007669"/>
    <property type="project" value="TreeGrafter"/>
</dbReference>
<organism evidence="3 4">
    <name type="scientific">Saccharothrix coeruleofusca</name>
    <dbReference type="NCBI Taxonomy" id="33919"/>
    <lineage>
        <taxon>Bacteria</taxon>
        <taxon>Bacillati</taxon>
        <taxon>Actinomycetota</taxon>
        <taxon>Actinomycetes</taxon>
        <taxon>Pseudonocardiales</taxon>
        <taxon>Pseudonocardiaceae</taxon>
        <taxon>Saccharothrix</taxon>
    </lineage>
</organism>
<dbReference type="CDD" id="cd00347">
    <property type="entry name" value="Flavin_utilizing_monoxygenases"/>
    <property type="match status" value="1"/>
</dbReference>
<dbReference type="AlphaFoldDB" id="A0A918ECK7"/>
<evidence type="ECO:0000313" key="4">
    <source>
        <dbReference type="Proteomes" id="UP000639606"/>
    </source>
</evidence>
<comment type="similarity">
    <text evidence="1">To bacterial alkanal monooxygenase alpha and beta chains.</text>
</comment>
<dbReference type="FunFam" id="3.20.20.30:FF:000002">
    <property type="entry name" value="LLM class flavin-dependent oxidoreductase"/>
    <property type="match status" value="1"/>
</dbReference>
<dbReference type="GO" id="GO:0004497">
    <property type="term" value="F:monooxygenase activity"/>
    <property type="evidence" value="ECO:0007669"/>
    <property type="project" value="UniProtKB-KW"/>
</dbReference>
<reference evidence="3" key="2">
    <citation type="submission" date="2020-09" db="EMBL/GenBank/DDBJ databases">
        <authorList>
            <person name="Sun Q."/>
            <person name="Ohkuma M."/>
        </authorList>
    </citation>
    <scope>NUCLEOTIDE SEQUENCE</scope>
    <source>
        <strain evidence="3">JCM 3313</strain>
    </source>
</reference>
<reference evidence="3" key="1">
    <citation type="journal article" date="2014" name="Int. J. Syst. Evol. Microbiol.">
        <title>Complete genome sequence of Corynebacterium casei LMG S-19264T (=DSM 44701T), isolated from a smear-ripened cheese.</title>
        <authorList>
            <consortium name="US DOE Joint Genome Institute (JGI-PGF)"/>
            <person name="Walter F."/>
            <person name="Albersmeier A."/>
            <person name="Kalinowski J."/>
            <person name="Ruckert C."/>
        </authorList>
    </citation>
    <scope>NUCLEOTIDE SEQUENCE</scope>
    <source>
        <strain evidence="3">JCM 3313</strain>
    </source>
</reference>
<dbReference type="GO" id="GO:0016705">
    <property type="term" value="F:oxidoreductase activity, acting on paired donors, with incorporation or reduction of molecular oxygen"/>
    <property type="evidence" value="ECO:0007669"/>
    <property type="project" value="InterPro"/>
</dbReference>
<dbReference type="InterPro" id="IPR036661">
    <property type="entry name" value="Luciferase-like_sf"/>
</dbReference>
<gene>
    <name evidence="3" type="ORF">GCM10010185_14790</name>
</gene>
<keyword evidence="3" id="KW-0560">Oxidoreductase</keyword>
<accession>A0A918ECK7</accession>
<dbReference type="EMBL" id="BMRG01000002">
    <property type="protein sequence ID" value="GGP44135.1"/>
    <property type="molecule type" value="Genomic_DNA"/>
</dbReference>
<dbReference type="Gene3D" id="3.20.20.30">
    <property type="entry name" value="Luciferase-like domain"/>
    <property type="match status" value="1"/>
</dbReference>
<dbReference type="InterPro" id="IPR019949">
    <property type="entry name" value="CmoO-like"/>
</dbReference>
<protein>
    <submittedName>
        <fullName evidence="3">FMN-linked alkanal monooxygenase</fullName>
    </submittedName>
</protein>
<dbReference type="PANTHER" id="PTHR30137">
    <property type="entry name" value="LUCIFERASE-LIKE MONOOXYGENASE"/>
    <property type="match status" value="1"/>
</dbReference>
<keyword evidence="4" id="KW-1185">Reference proteome</keyword>
<dbReference type="InterPro" id="IPR050766">
    <property type="entry name" value="Bact_Lucif_Oxidored"/>
</dbReference>
<sequence length="343" mass="37363">MPRMSRLSDVPLSVLELAPVTSQTDARTALRHTTELAQHVERLGYTRFWLAEHHNMPGIASSSPAIVIGHVASATKTLRVGSGGVMLPNHPPLVVAEQFGTLVALHPDRIDLGIGRAPGTDQRTAQALRRTAGPLSVDDFPQQLTELMGYFEGTEELHAVPAQGNKPPLWLLGSSGYSAQVAGLLGLPFAFAHHFSAENTLPALRLYRERFQPSAVLDKPYAMVCVSVIVADTDEHARWIAGPGALSFVRLRSGRPGPLSTPQEAADYPYTDLDRLIFEERMANQVIGSPETAKEQLEQLLADTAADELMVTTMVADQSDRLRSYELLAALHSPDRVKTEVEV</sequence>
<evidence type="ECO:0000259" key="2">
    <source>
        <dbReference type="Pfam" id="PF00296"/>
    </source>
</evidence>
<dbReference type="InterPro" id="IPR011251">
    <property type="entry name" value="Luciferase-like_dom"/>
</dbReference>
<proteinExistence type="predicted"/>
<name>A0A918ECK7_9PSEU</name>
<comment type="caution">
    <text evidence="3">The sequence shown here is derived from an EMBL/GenBank/DDBJ whole genome shotgun (WGS) entry which is preliminary data.</text>
</comment>
<dbReference type="Proteomes" id="UP000639606">
    <property type="component" value="Unassembled WGS sequence"/>
</dbReference>
<keyword evidence="3" id="KW-0503">Monooxygenase</keyword>
<dbReference type="NCBIfam" id="TIGR03558">
    <property type="entry name" value="oxido_grp_1"/>
    <property type="match status" value="1"/>
</dbReference>
<dbReference type="SUPFAM" id="SSF51679">
    <property type="entry name" value="Bacterial luciferase-like"/>
    <property type="match status" value="1"/>
</dbReference>